<organism evidence="1">
    <name type="scientific">Opuntia streptacantha</name>
    <name type="common">Prickly pear cactus</name>
    <name type="synonym">Opuntia cardona</name>
    <dbReference type="NCBI Taxonomy" id="393608"/>
    <lineage>
        <taxon>Eukaryota</taxon>
        <taxon>Viridiplantae</taxon>
        <taxon>Streptophyta</taxon>
        <taxon>Embryophyta</taxon>
        <taxon>Tracheophyta</taxon>
        <taxon>Spermatophyta</taxon>
        <taxon>Magnoliopsida</taxon>
        <taxon>eudicotyledons</taxon>
        <taxon>Gunneridae</taxon>
        <taxon>Pentapetalae</taxon>
        <taxon>Caryophyllales</taxon>
        <taxon>Cactineae</taxon>
        <taxon>Cactaceae</taxon>
        <taxon>Opuntioideae</taxon>
        <taxon>Opuntia</taxon>
    </lineage>
</organism>
<dbReference type="AlphaFoldDB" id="A0A7C9A870"/>
<sequence length="156" mass="18033">MWMHSDTWAITTAMWIPRELLSAINERSRSILMILMLGKHYVIYWTKKEKRAWRLPCARRPRQSHRVLFGLSADLVSCWSIKRSGLMLCRAFNMPSEAIVPVLISGKLLVLPTSDLACIQLQSSHMAEQWNWKAQGSLQWLRAAISSSCLVHIERE</sequence>
<accession>A0A7C9A870</accession>
<proteinExistence type="predicted"/>
<dbReference type="EMBL" id="GISG01207533">
    <property type="protein sequence ID" value="MBA4660330.1"/>
    <property type="molecule type" value="Transcribed_RNA"/>
</dbReference>
<reference evidence="1" key="1">
    <citation type="journal article" date="2013" name="J. Plant Res.">
        <title>Effect of fungi and light on seed germination of three Opuntia species from semiarid lands of central Mexico.</title>
        <authorList>
            <person name="Delgado-Sanchez P."/>
            <person name="Jimenez-Bremont J.F."/>
            <person name="Guerrero-Gonzalez Mde L."/>
            <person name="Flores J."/>
        </authorList>
    </citation>
    <scope>NUCLEOTIDE SEQUENCE</scope>
    <source>
        <tissue evidence="1">Cladode</tissue>
    </source>
</reference>
<protein>
    <submittedName>
        <fullName evidence="1">Uncharacterized protein</fullName>
    </submittedName>
</protein>
<evidence type="ECO:0000313" key="1">
    <source>
        <dbReference type="EMBL" id="MBA4660330.1"/>
    </source>
</evidence>
<name>A0A7C9A870_OPUST</name>
<reference evidence="1" key="2">
    <citation type="submission" date="2020-07" db="EMBL/GenBank/DDBJ databases">
        <authorList>
            <person name="Vera ALvarez R."/>
            <person name="Arias-Moreno D.M."/>
            <person name="Jimenez-Jacinto V."/>
            <person name="Jimenez-Bremont J.F."/>
            <person name="Swaminathan K."/>
            <person name="Moose S.P."/>
            <person name="Guerrero-Gonzalez M.L."/>
            <person name="Marino-Ramirez L."/>
            <person name="Landsman D."/>
            <person name="Rodriguez-Kessler M."/>
            <person name="Delgado-Sanchez P."/>
        </authorList>
    </citation>
    <scope>NUCLEOTIDE SEQUENCE</scope>
    <source>
        <tissue evidence="1">Cladode</tissue>
    </source>
</reference>